<dbReference type="EC" id="3.6.-.-" evidence="6"/>
<dbReference type="Proteomes" id="UP001596432">
    <property type="component" value="Unassembled WGS sequence"/>
</dbReference>
<evidence type="ECO:0000256" key="1">
    <source>
        <dbReference type="ARBA" id="ARBA00001946"/>
    </source>
</evidence>
<feature type="compositionally biased region" description="Basic and acidic residues" evidence="4">
    <location>
        <begin position="1"/>
        <end position="11"/>
    </location>
</feature>
<feature type="region of interest" description="Disordered" evidence="4">
    <location>
        <begin position="1"/>
        <end position="25"/>
    </location>
</feature>
<dbReference type="InterPro" id="IPR020084">
    <property type="entry name" value="NUDIX_hydrolase_CS"/>
</dbReference>
<protein>
    <submittedName>
        <fullName evidence="6">NUDIX hydrolase</fullName>
        <ecNumber evidence="6">3.6.-.-</ecNumber>
    </submittedName>
</protein>
<dbReference type="RefSeq" id="WP_274323674.1">
    <property type="nucleotide sequence ID" value="NZ_CP118158.1"/>
</dbReference>
<dbReference type="AlphaFoldDB" id="A0ABD5YBC0"/>
<keyword evidence="3" id="KW-0460">Magnesium</keyword>
<evidence type="ECO:0000256" key="4">
    <source>
        <dbReference type="SAM" id="MobiDB-lite"/>
    </source>
</evidence>
<accession>A0ABD5YBC0</accession>
<dbReference type="Pfam" id="PF00293">
    <property type="entry name" value="NUDIX"/>
    <property type="match status" value="1"/>
</dbReference>
<proteinExistence type="predicted"/>
<dbReference type="PANTHER" id="PTHR43046">
    <property type="entry name" value="GDP-MANNOSE MANNOSYL HYDROLASE"/>
    <property type="match status" value="1"/>
</dbReference>
<name>A0ABD5YBC0_9EURY</name>
<evidence type="ECO:0000256" key="3">
    <source>
        <dbReference type="ARBA" id="ARBA00022842"/>
    </source>
</evidence>
<reference evidence="6 7" key="1">
    <citation type="journal article" date="2019" name="Int. J. Syst. Evol. Microbiol.">
        <title>The Global Catalogue of Microorganisms (GCM) 10K type strain sequencing project: providing services to taxonomists for standard genome sequencing and annotation.</title>
        <authorList>
            <consortium name="The Broad Institute Genomics Platform"/>
            <consortium name="The Broad Institute Genome Sequencing Center for Infectious Disease"/>
            <person name="Wu L."/>
            <person name="Ma J."/>
        </authorList>
    </citation>
    <scope>NUCLEOTIDE SEQUENCE [LARGE SCALE GENOMIC DNA]</scope>
    <source>
        <strain evidence="6 7">XZYJT29</strain>
    </source>
</reference>
<dbReference type="Gene3D" id="3.90.79.10">
    <property type="entry name" value="Nucleoside Triphosphate Pyrophosphohydrolase"/>
    <property type="match status" value="1"/>
</dbReference>
<dbReference type="GO" id="GO:0016787">
    <property type="term" value="F:hydrolase activity"/>
    <property type="evidence" value="ECO:0007669"/>
    <property type="project" value="UniProtKB-KW"/>
</dbReference>
<dbReference type="SUPFAM" id="SSF55811">
    <property type="entry name" value="Nudix"/>
    <property type="match status" value="1"/>
</dbReference>
<dbReference type="CDD" id="cd02883">
    <property type="entry name" value="NUDIX_Hydrolase"/>
    <property type="match status" value="1"/>
</dbReference>
<dbReference type="InterPro" id="IPR000086">
    <property type="entry name" value="NUDIX_hydrolase_dom"/>
</dbReference>
<evidence type="ECO:0000256" key="2">
    <source>
        <dbReference type="ARBA" id="ARBA00022801"/>
    </source>
</evidence>
<dbReference type="PROSITE" id="PS51462">
    <property type="entry name" value="NUDIX"/>
    <property type="match status" value="1"/>
</dbReference>
<comment type="cofactor">
    <cofactor evidence="1">
        <name>Mg(2+)</name>
        <dbReference type="ChEBI" id="CHEBI:18420"/>
    </cofactor>
</comment>
<sequence length="172" mass="18817">MQVTDPRERSGDLYVSESSAPLPPDDFAEAAESEAVTAGWVVTAFAFDDDGRVLLIEQPWADGWICPGGALKPDESLAEGATRELREETGVNIDPIAPRGVDEFSFVNEETGETIGWTLVVFEAVAESAELGDDLGLDGEEITDARWFDGLPDDVYNPDLFEPVYERCENSR</sequence>
<organism evidence="6 7">
    <name type="scientific">Halosimplex aquaticum</name>
    <dbReference type="NCBI Taxonomy" id="3026162"/>
    <lineage>
        <taxon>Archaea</taxon>
        <taxon>Methanobacteriati</taxon>
        <taxon>Methanobacteriota</taxon>
        <taxon>Stenosarchaea group</taxon>
        <taxon>Halobacteria</taxon>
        <taxon>Halobacteriales</taxon>
        <taxon>Haloarculaceae</taxon>
        <taxon>Halosimplex</taxon>
    </lineage>
</organism>
<evidence type="ECO:0000313" key="6">
    <source>
        <dbReference type="EMBL" id="MFC7142615.1"/>
    </source>
</evidence>
<evidence type="ECO:0000313" key="7">
    <source>
        <dbReference type="Proteomes" id="UP001596432"/>
    </source>
</evidence>
<dbReference type="EMBL" id="JBHTAS010000001">
    <property type="protein sequence ID" value="MFC7142615.1"/>
    <property type="molecule type" value="Genomic_DNA"/>
</dbReference>
<evidence type="ECO:0000259" key="5">
    <source>
        <dbReference type="PROSITE" id="PS51462"/>
    </source>
</evidence>
<comment type="caution">
    <text evidence="6">The sequence shown here is derived from an EMBL/GenBank/DDBJ whole genome shotgun (WGS) entry which is preliminary data.</text>
</comment>
<dbReference type="InterPro" id="IPR015797">
    <property type="entry name" value="NUDIX_hydrolase-like_dom_sf"/>
</dbReference>
<dbReference type="GeneID" id="78822963"/>
<dbReference type="PANTHER" id="PTHR43046:SF12">
    <property type="entry name" value="GDP-MANNOSE MANNOSYL HYDROLASE"/>
    <property type="match status" value="1"/>
</dbReference>
<keyword evidence="2 6" id="KW-0378">Hydrolase</keyword>
<feature type="domain" description="Nudix hydrolase" evidence="5">
    <location>
        <begin position="37"/>
        <end position="172"/>
    </location>
</feature>
<dbReference type="PROSITE" id="PS00893">
    <property type="entry name" value="NUDIX_BOX"/>
    <property type="match status" value="1"/>
</dbReference>
<gene>
    <name evidence="6" type="ORF">ACFQMA_22625</name>
</gene>
<keyword evidence="7" id="KW-1185">Reference proteome</keyword>